<dbReference type="GO" id="GO:0140042">
    <property type="term" value="P:lipid droplet formation"/>
    <property type="evidence" value="ECO:0007669"/>
    <property type="project" value="UniProtKB-ARBA"/>
</dbReference>
<dbReference type="AlphaFoldDB" id="A0ABD3LBP0"/>
<evidence type="ECO:0000256" key="4">
    <source>
        <dbReference type="ARBA" id="ARBA00022989"/>
    </source>
</evidence>
<comment type="subcellular location">
    <subcellularLocation>
        <location evidence="1">Endoplasmic reticulum membrane</location>
        <topology evidence="1">Multi-pass membrane protein</topology>
    </subcellularLocation>
</comment>
<dbReference type="Pfam" id="PF06775">
    <property type="entry name" value="Seipin"/>
    <property type="match status" value="1"/>
</dbReference>
<proteinExistence type="predicted"/>
<keyword evidence="4" id="KW-1133">Transmembrane helix</keyword>
<accession>A0ABD3LBP0</accession>
<dbReference type="GO" id="GO:0005789">
    <property type="term" value="C:endoplasmic reticulum membrane"/>
    <property type="evidence" value="ECO:0007669"/>
    <property type="project" value="UniProtKB-SubCell"/>
</dbReference>
<sequence>MVKVESLSSNGGVTASSSYLTMLPFKSQRIHFAETFLDCAPHTVGLQSESQVLNIHMTEHINAPELTSCLKVVEARADNQLVVASQRCTPRQLSSISAPLLKEDCLELA</sequence>
<evidence type="ECO:0000313" key="7">
    <source>
        <dbReference type="EMBL" id="KAL3748952.1"/>
    </source>
</evidence>
<evidence type="ECO:0000256" key="1">
    <source>
        <dbReference type="ARBA" id="ARBA00004477"/>
    </source>
</evidence>
<dbReference type="InterPro" id="IPR009617">
    <property type="entry name" value="Seipin"/>
</dbReference>
<protein>
    <submittedName>
        <fullName evidence="7">Uncharacterized protein</fullName>
    </submittedName>
</protein>
<dbReference type="GO" id="GO:0006629">
    <property type="term" value="P:lipid metabolic process"/>
    <property type="evidence" value="ECO:0007669"/>
    <property type="project" value="UniProtKB-KW"/>
</dbReference>
<keyword evidence="8" id="KW-1185">Reference proteome</keyword>
<keyword evidence="5" id="KW-0443">Lipid metabolism</keyword>
<dbReference type="PANTHER" id="PTHR21212">
    <property type="entry name" value="BERNARDINELLI-SEIP CONGENITAL LIPODYSTROPHY 2 HOMOLOG BSCL2 PROTEIN"/>
    <property type="match status" value="1"/>
</dbReference>
<organism evidence="7 8">
    <name type="scientific">Eucalyptus globulus</name>
    <name type="common">Tasmanian blue gum</name>
    <dbReference type="NCBI Taxonomy" id="34317"/>
    <lineage>
        <taxon>Eukaryota</taxon>
        <taxon>Viridiplantae</taxon>
        <taxon>Streptophyta</taxon>
        <taxon>Embryophyta</taxon>
        <taxon>Tracheophyta</taxon>
        <taxon>Spermatophyta</taxon>
        <taxon>Magnoliopsida</taxon>
        <taxon>eudicotyledons</taxon>
        <taxon>Gunneridae</taxon>
        <taxon>Pentapetalae</taxon>
        <taxon>rosids</taxon>
        <taxon>malvids</taxon>
        <taxon>Myrtales</taxon>
        <taxon>Myrtaceae</taxon>
        <taxon>Myrtoideae</taxon>
        <taxon>Eucalypteae</taxon>
        <taxon>Eucalyptus</taxon>
    </lineage>
</organism>
<dbReference type="PANTHER" id="PTHR21212:SF6">
    <property type="entry name" value="SEIPIN-2-LIKE"/>
    <property type="match status" value="1"/>
</dbReference>
<evidence type="ECO:0000256" key="2">
    <source>
        <dbReference type="ARBA" id="ARBA00022692"/>
    </source>
</evidence>
<keyword evidence="3" id="KW-0256">Endoplasmic reticulum</keyword>
<evidence type="ECO:0000256" key="3">
    <source>
        <dbReference type="ARBA" id="ARBA00022824"/>
    </source>
</evidence>
<keyword evidence="6" id="KW-0472">Membrane</keyword>
<keyword evidence="2" id="KW-0812">Transmembrane</keyword>
<dbReference type="EMBL" id="JBJKBG010000002">
    <property type="protein sequence ID" value="KAL3748952.1"/>
    <property type="molecule type" value="Genomic_DNA"/>
</dbReference>
<gene>
    <name evidence="7" type="ORF">ACJRO7_010097</name>
</gene>
<comment type="caution">
    <text evidence="7">The sequence shown here is derived from an EMBL/GenBank/DDBJ whole genome shotgun (WGS) entry which is preliminary data.</text>
</comment>
<dbReference type="CDD" id="cd23995">
    <property type="entry name" value="Seipin_BSCL2_like"/>
    <property type="match status" value="1"/>
</dbReference>
<evidence type="ECO:0000256" key="6">
    <source>
        <dbReference type="ARBA" id="ARBA00023136"/>
    </source>
</evidence>
<reference evidence="7 8" key="1">
    <citation type="submission" date="2024-11" db="EMBL/GenBank/DDBJ databases">
        <title>Chromosome-level genome assembly of Eucalyptus globulus Labill. provides insights into its genome evolution.</title>
        <authorList>
            <person name="Li X."/>
        </authorList>
    </citation>
    <scope>NUCLEOTIDE SEQUENCE [LARGE SCALE GENOMIC DNA]</scope>
    <source>
        <strain evidence="7">CL2024</strain>
        <tissue evidence="7">Fresh tender leaves</tissue>
    </source>
</reference>
<evidence type="ECO:0000256" key="5">
    <source>
        <dbReference type="ARBA" id="ARBA00023098"/>
    </source>
</evidence>
<evidence type="ECO:0000313" key="8">
    <source>
        <dbReference type="Proteomes" id="UP001634007"/>
    </source>
</evidence>
<dbReference type="Proteomes" id="UP001634007">
    <property type="component" value="Unassembled WGS sequence"/>
</dbReference>
<name>A0ABD3LBP0_EUCGL</name>